<accession>A0A1D8TM02</accession>
<dbReference type="RefSeq" id="WP_070391130.1">
    <property type="nucleotide sequence ID" value="NZ_CP017599.1"/>
</dbReference>
<dbReference type="SUPFAM" id="SSF63829">
    <property type="entry name" value="Calcium-dependent phosphotriesterase"/>
    <property type="match status" value="1"/>
</dbReference>
<evidence type="ECO:0008006" key="4">
    <source>
        <dbReference type="Google" id="ProtNLM"/>
    </source>
</evidence>
<gene>
    <name evidence="2" type="ORF">BJP34_03430</name>
</gene>
<evidence type="ECO:0000313" key="2">
    <source>
        <dbReference type="EMBL" id="AOW98623.1"/>
    </source>
</evidence>
<dbReference type="EMBL" id="CP017599">
    <property type="protein sequence ID" value="AOW98623.1"/>
    <property type="molecule type" value="Genomic_DNA"/>
</dbReference>
<dbReference type="InterPro" id="IPR013424">
    <property type="entry name" value="Ice-binding_C"/>
</dbReference>
<reference evidence="3" key="1">
    <citation type="submission" date="2016-10" db="EMBL/GenBank/DDBJ databases">
        <title>Comparative genomics uncovers the prolific and rare metabolic potential of the cyanobacterial genus Moorea.</title>
        <authorList>
            <person name="Leao T."/>
            <person name="Castelao G."/>
            <person name="Korobeynikov A."/>
            <person name="Monroe E.A."/>
            <person name="Podell S."/>
            <person name="Glukhov E."/>
            <person name="Allen E."/>
            <person name="Gerwick W.H."/>
            <person name="Gerwick L."/>
        </authorList>
    </citation>
    <scope>NUCLEOTIDE SEQUENCE [LARGE SCALE GENOMIC DNA]</scope>
    <source>
        <strain evidence="3">PAL-8-15-08-1</strain>
    </source>
</reference>
<feature type="chain" id="PRO_5009438757" description="PEP-CTERM protein-sorting domain-containing protein" evidence="1">
    <location>
        <begin position="25"/>
        <end position="274"/>
    </location>
</feature>
<name>A0A1D8TM02_9CYAN</name>
<protein>
    <recommendedName>
        <fullName evidence="4">PEP-CTERM protein-sorting domain-containing protein</fullName>
    </recommendedName>
</protein>
<dbReference type="Proteomes" id="UP000177870">
    <property type="component" value="Chromosome"/>
</dbReference>
<dbReference type="AlphaFoldDB" id="A0A1D8TM02"/>
<dbReference type="KEGG" id="mpro:BJP34_03430"/>
<organism evidence="2 3">
    <name type="scientific">Moorena producens PAL-8-15-08-1</name>
    <dbReference type="NCBI Taxonomy" id="1458985"/>
    <lineage>
        <taxon>Bacteria</taxon>
        <taxon>Bacillati</taxon>
        <taxon>Cyanobacteriota</taxon>
        <taxon>Cyanophyceae</taxon>
        <taxon>Coleofasciculales</taxon>
        <taxon>Coleofasciculaceae</taxon>
        <taxon>Moorena</taxon>
    </lineage>
</organism>
<evidence type="ECO:0000256" key="1">
    <source>
        <dbReference type="SAM" id="SignalP"/>
    </source>
</evidence>
<dbReference type="NCBIfam" id="TIGR02595">
    <property type="entry name" value="PEP_CTERM"/>
    <property type="match status" value="1"/>
</dbReference>
<sequence length="274" mass="28334">MKKLPIAIAGAVVFSLGTIGTAQAASFLSTANGEVGKLDTSTGKFTPLNSNDIPFFDIALSNSGELFGVTPSALYSIDKSTGLSSLIGYLFAFINALGFSDDDDKFLYGAGDDSFYTIDTSSGAASLVAKIPNFNSSGDIAFDSVNNQFFATSLSVDGSSDILFSIANDGTASEIGSIGFRDIFGLFFENGTLFGYTADGQQITIDPTTGAGTFSQNVAFAGINRIYGAAGFSSINVFEPMSFVISTTVPEPMSVLSLLAVGAFGAGVLSKHKP</sequence>
<dbReference type="OrthoDB" id="462726at2"/>
<feature type="signal peptide" evidence="1">
    <location>
        <begin position="1"/>
        <end position="24"/>
    </location>
</feature>
<keyword evidence="1" id="KW-0732">Signal</keyword>
<proteinExistence type="predicted"/>
<evidence type="ECO:0000313" key="3">
    <source>
        <dbReference type="Proteomes" id="UP000177870"/>
    </source>
</evidence>